<evidence type="ECO:0000313" key="3">
    <source>
        <dbReference type="Proteomes" id="UP000600565"/>
    </source>
</evidence>
<proteinExistence type="predicted"/>
<comment type="caution">
    <text evidence="2">The sequence shown here is derived from an EMBL/GenBank/DDBJ whole genome shotgun (WGS) entry which is preliminary data.</text>
</comment>
<accession>A0ABR8XRV2</accession>
<dbReference type="RefSeq" id="WP_191705119.1">
    <property type="nucleotide sequence ID" value="NZ_JACSPW010000019.1"/>
</dbReference>
<evidence type="ECO:0000313" key="2">
    <source>
        <dbReference type="EMBL" id="MBD8034622.1"/>
    </source>
</evidence>
<evidence type="ECO:0000256" key="1">
    <source>
        <dbReference type="SAM" id="Phobius"/>
    </source>
</evidence>
<gene>
    <name evidence="2" type="ORF">H9632_16260</name>
</gene>
<keyword evidence="1" id="KW-0472">Membrane</keyword>
<keyword evidence="1" id="KW-0812">Transmembrane</keyword>
<organism evidence="2 3">
    <name type="scientific">Solibacillus merdavium</name>
    <dbReference type="NCBI Taxonomy" id="2762218"/>
    <lineage>
        <taxon>Bacteria</taxon>
        <taxon>Bacillati</taxon>
        <taxon>Bacillota</taxon>
        <taxon>Bacilli</taxon>
        <taxon>Bacillales</taxon>
        <taxon>Caryophanaceae</taxon>
        <taxon>Solibacillus</taxon>
    </lineage>
</organism>
<keyword evidence="3" id="KW-1185">Reference proteome</keyword>
<keyword evidence="1" id="KW-1133">Transmembrane helix</keyword>
<dbReference type="Proteomes" id="UP000600565">
    <property type="component" value="Unassembled WGS sequence"/>
</dbReference>
<dbReference type="EMBL" id="JACSPW010000019">
    <property type="protein sequence ID" value="MBD8034622.1"/>
    <property type="molecule type" value="Genomic_DNA"/>
</dbReference>
<name>A0ABR8XRV2_9BACL</name>
<sequence length="158" mass="17403">MQKKVSLSFLVAVLFFSFTFVGLGNAKEIKMVPDDGIKRMANELEYIFTEILIKNESTGFYDVNLTELNNSNYTDAEKNALLAYAFIPFGGVQMASNEFTRCLAEALDISQNAVSQLISYIDQGDYFGAATVLGTMGIMINPVVLFVFAMTCGQIRAS</sequence>
<protein>
    <submittedName>
        <fullName evidence="2">Uncharacterized protein</fullName>
    </submittedName>
</protein>
<feature type="transmembrane region" description="Helical" evidence="1">
    <location>
        <begin position="126"/>
        <end position="149"/>
    </location>
</feature>
<reference evidence="2 3" key="1">
    <citation type="submission" date="2020-08" db="EMBL/GenBank/DDBJ databases">
        <title>A Genomic Blueprint of the Chicken Gut Microbiome.</title>
        <authorList>
            <person name="Gilroy R."/>
            <person name="Ravi A."/>
            <person name="Getino M."/>
            <person name="Pursley I."/>
            <person name="Horton D.L."/>
            <person name="Alikhan N.-F."/>
            <person name="Baker D."/>
            <person name="Gharbi K."/>
            <person name="Hall N."/>
            <person name="Watson M."/>
            <person name="Adriaenssens E.M."/>
            <person name="Foster-Nyarko E."/>
            <person name="Jarju S."/>
            <person name="Secka A."/>
            <person name="Antonio M."/>
            <person name="Oren A."/>
            <person name="Chaudhuri R."/>
            <person name="La Ragione R.M."/>
            <person name="Hildebrand F."/>
            <person name="Pallen M.J."/>
        </authorList>
    </citation>
    <scope>NUCLEOTIDE SEQUENCE [LARGE SCALE GENOMIC DNA]</scope>
    <source>
        <strain evidence="2 3">Sa1YVA6</strain>
    </source>
</reference>